<accession>A0A6J5LZ01</accession>
<evidence type="ECO:0000256" key="1">
    <source>
        <dbReference type="SAM" id="MobiDB-lite"/>
    </source>
</evidence>
<sequence length="217" mass="23946">MNKPFAKAAAENTKRKKVLAYLVEVEGNYWGDGLGGHVASKGYNVKIVVPANYNDGGKGNTYIKKVLLGKITGTPYLRTFKDDNDKVPYQDYRQLRTHNIVDWQDVTDEETAAQAVREKAPTEMSADELKRALTKLGITYPNPARKAELVELLGQALVKAKEEAEERPSFTGPKGSESLDKNINEVDIGTMVNTSVPDPNNPLLPAETGRYVDSFTT</sequence>
<organism evidence="3">
    <name type="scientific">uncultured Caudovirales phage</name>
    <dbReference type="NCBI Taxonomy" id="2100421"/>
    <lineage>
        <taxon>Viruses</taxon>
        <taxon>Duplodnaviria</taxon>
        <taxon>Heunggongvirae</taxon>
        <taxon>Uroviricota</taxon>
        <taxon>Caudoviricetes</taxon>
        <taxon>Peduoviridae</taxon>
        <taxon>Maltschvirus</taxon>
        <taxon>Maltschvirus maltsch</taxon>
    </lineage>
</organism>
<dbReference type="InterPro" id="IPR025856">
    <property type="entry name" value="HeH/LEM_domain"/>
</dbReference>
<gene>
    <name evidence="3" type="ORF">UFOVP315_42</name>
</gene>
<feature type="region of interest" description="Disordered" evidence="1">
    <location>
        <begin position="193"/>
        <end position="217"/>
    </location>
</feature>
<evidence type="ECO:0000259" key="2">
    <source>
        <dbReference type="Pfam" id="PF12949"/>
    </source>
</evidence>
<feature type="domain" description="HeH/LEM" evidence="2">
    <location>
        <begin position="127"/>
        <end position="153"/>
    </location>
</feature>
<evidence type="ECO:0000313" key="3">
    <source>
        <dbReference type="EMBL" id="CAB4137009.1"/>
    </source>
</evidence>
<dbReference type="InterPro" id="IPR036361">
    <property type="entry name" value="SAP_dom_sf"/>
</dbReference>
<dbReference type="Pfam" id="PF12949">
    <property type="entry name" value="HeH"/>
    <property type="match status" value="1"/>
</dbReference>
<name>A0A6J5LZ01_9CAUD</name>
<protein>
    <submittedName>
        <fullName evidence="3">HeH/LEM domain containing protein</fullName>
    </submittedName>
</protein>
<proteinExistence type="predicted"/>
<dbReference type="Gene3D" id="1.10.720.30">
    <property type="entry name" value="SAP domain"/>
    <property type="match status" value="1"/>
</dbReference>
<dbReference type="EMBL" id="LR796327">
    <property type="protein sequence ID" value="CAB4137009.1"/>
    <property type="molecule type" value="Genomic_DNA"/>
</dbReference>
<reference evidence="3" key="1">
    <citation type="submission" date="2020-04" db="EMBL/GenBank/DDBJ databases">
        <authorList>
            <person name="Chiriac C."/>
            <person name="Salcher M."/>
            <person name="Ghai R."/>
            <person name="Kavagutti S V."/>
        </authorList>
    </citation>
    <scope>NUCLEOTIDE SEQUENCE</scope>
</reference>